<dbReference type="WormBase" id="Y47D3A.14">
    <property type="protein sequence ID" value="CE30359"/>
    <property type="gene ID" value="WBGene00012927"/>
</dbReference>
<dbReference type="PhylomeDB" id="Q9NAH8"/>
<dbReference type="Pfam" id="PF00383">
    <property type="entry name" value="dCMP_cyt_deam_1"/>
    <property type="match status" value="1"/>
</dbReference>
<dbReference type="InterPro" id="IPR016193">
    <property type="entry name" value="Cytidine_deaminase-like"/>
</dbReference>
<dbReference type="InParanoid" id="Q9NAH8"/>
<reference evidence="4 5" key="1">
    <citation type="journal article" date="1998" name="Science">
        <title>Genome sequence of the nematode C. elegans: a platform for investigating biology.</title>
        <authorList>
            <consortium name="The C. elegans sequencing consortium"/>
            <person name="Sulson J.E."/>
            <person name="Waterston R."/>
        </authorList>
    </citation>
    <scope>NUCLEOTIDE SEQUENCE [LARGE SCALE GENOMIC DNA]</scope>
    <source>
        <strain evidence="4 5">Bristol N2</strain>
    </source>
</reference>
<dbReference type="PROSITE" id="PS51747">
    <property type="entry name" value="CYT_DCMP_DEAMINASES_2"/>
    <property type="match status" value="1"/>
</dbReference>
<protein>
    <submittedName>
        <fullName evidence="4">CMP/dCMP-type deaminase domain-containing protein</fullName>
    </submittedName>
</protein>
<comment type="similarity">
    <text evidence="2">Belongs to the cytidine and deoxycytidylate deaminase family. ADAT3 subfamily.</text>
</comment>
<dbReference type="PaxDb" id="6239-Y47D3A.14"/>
<dbReference type="KEGG" id="cel:CELE_Y47D3A.14"/>
<sequence>MSLEEPPEKIRKIDTMRIKVYPILDSTLTCDTIPSTSFQALRLENKKIIGTIIRRLPELPEELSHLKRVGKDGSVLIAESEEVAKLIVGKLEDAEARVEDLVPVKVARTKPQTRRQFQVAKELWPTGFHPNHELEQLLDGSFLTESLKKYVDRWLGEAARLGDGCIAVQNDELLSTGRPSSHPLGHPVMEMVGNLPKRHGDDYLGTGSDVFLITEPCAMCSMALVHFRVKRVFYARNSRNGVLKEDGWQLHLEPSINHHYEVFRVEGLLDNNYIVDNSDRFCSNIQL</sequence>
<dbReference type="PANTHER" id="PTHR11079:SF156">
    <property type="entry name" value="INACTIVE TRNA-SPECIFIC ADENOSINE DEAMINASE-LIKE PROTEIN 3-RELATED"/>
    <property type="match status" value="1"/>
</dbReference>
<dbReference type="PRO" id="PR:Q9NAH8"/>
<dbReference type="GO" id="GO:0005634">
    <property type="term" value="C:nucleus"/>
    <property type="evidence" value="ECO:0000318"/>
    <property type="project" value="GO_Central"/>
</dbReference>
<evidence type="ECO:0000256" key="1">
    <source>
        <dbReference type="ARBA" id="ARBA00022694"/>
    </source>
</evidence>
<keyword evidence="5" id="KW-1185">Reference proteome</keyword>
<evidence type="ECO:0000313" key="6">
    <source>
        <dbReference type="WormBase" id="Y47D3A.14"/>
    </source>
</evidence>
<dbReference type="GO" id="GO:0003824">
    <property type="term" value="F:catalytic activity"/>
    <property type="evidence" value="ECO:0007669"/>
    <property type="project" value="InterPro"/>
</dbReference>
<dbReference type="PIR" id="T31527">
    <property type="entry name" value="T31527"/>
</dbReference>
<proteinExistence type="inferred from homology"/>
<dbReference type="AlphaFoldDB" id="Q9NAH8"/>
<dbReference type="GO" id="GO:0005737">
    <property type="term" value="C:cytoplasm"/>
    <property type="evidence" value="ECO:0000318"/>
    <property type="project" value="GO_Central"/>
</dbReference>
<dbReference type="AGR" id="WB:WBGene00012927"/>
<dbReference type="Bgee" id="WBGene00012927">
    <property type="expression patterns" value="Expressed in embryo and 8 other cell types or tissues"/>
</dbReference>
<dbReference type="Gene3D" id="3.40.140.10">
    <property type="entry name" value="Cytidine Deaminase, domain 2"/>
    <property type="match status" value="1"/>
</dbReference>
<keyword evidence="1" id="KW-0819">tRNA processing</keyword>
<dbReference type="EMBL" id="BX284603">
    <property type="protein sequence ID" value="CAB55073.2"/>
    <property type="molecule type" value="Genomic_DNA"/>
</dbReference>
<organism evidence="4 5">
    <name type="scientific">Caenorhabditis elegans</name>
    <dbReference type="NCBI Taxonomy" id="6239"/>
    <lineage>
        <taxon>Eukaryota</taxon>
        <taxon>Metazoa</taxon>
        <taxon>Ecdysozoa</taxon>
        <taxon>Nematoda</taxon>
        <taxon>Chromadorea</taxon>
        <taxon>Rhabditida</taxon>
        <taxon>Rhabditina</taxon>
        <taxon>Rhabditomorpha</taxon>
        <taxon>Rhabditoidea</taxon>
        <taxon>Rhabditidae</taxon>
        <taxon>Peloderinae</taxon>
        <taxon>Caenorhabditis</taxon>
    </lineage>
</organism>
<name>Q9NAH8_CAEEL</name>
<dbReference type="RefSeq" id="NP_499445.2">
    <property type="nucleotide sequence ID" value="NM_067044.4"/>
</dbReference>
<feature type="domain" description="CMP/dCMP-type deaminase" evidence="3">
    <location>
        <begin position="145"/>
        <end position="263"/>
    </location>
</feature>
<dbReference type="InterPro" id="IPR002125">
    <property type="entry name" value="CMP_dCMP_dom"/>
</dbReference>
<dbReference type="FunCoup" id="Q9NAH8">
    <property type="interactions" value="1502"/>
</dbReference>
<dbReference type="CTD" id="176551"/>
<dbReference type="STRING" id="6239.Y47D3A.14.1"/>
<dbReference type="OrthoDB" id="3180714at2759"/>
<dbReference type="OMA" id="SINHHYE"/>
<accession>Q9NAH8</accession>
<dbReference type="HOGENOM" id="CLU_013817_2_1_1"/>
<dbReference type="GeneID" id="176551"/>
<evidence type="ECO:0000313" key="5">
    <source>
        <dbReference type="Proteomes" id="UP000001940"/>
    </source>
</evidence>
<evidence type="ECO:0000259" key="3">
    <source>
        <dbReference type="PROSITE" id="PS51747"/>
    </source>
</evidence>
<evidence type="ECO:0000256" key="2">
    <source>
        <dbReference type="ARBA" id="ARBA00038160"/>
    </source>
</evidence>
<gene>
    <name evidence="4" type="ORF">CELE_Y47D3A.14</name>
    <name evidence="4 6" type="ORF">Y47D3A.14</name>
</gene>
<dbReference type="GO" id="GO:0008033">
    <property type="term" value="P:tRNA processing"/>
    <property type="evidence" value="ECO:0007669"/>
    <property type="project" value="UniProtKB-KW"/>
</dbReference>
<dbReference type="eggNOG" id="KOG2771">
    <property type="taxonomic scope" value="Eukaryota"/>
</dbReference>
<dbReference type="SUPFAM" id="SSF53927">
    <property type="entry name" value="Cytidine deaminase-like"/>
    <property type="match status" value="1"/>
</dbReference>
<evidence type="ECO:0000313" key="4">
    <source>
        <dbReference type="EMBL" id="CAB55073.2"/>
    </source>
</evidence>
<dbReference type="CDD" id="cd01285">
    <property type="entry name" value="nucleoside_deaminase"/>
    <property type="match status" value="1"/>
</dbReference>
<dbReference type="PANTHER" id="PTHR11079">
    <property type="entry name" value="CYTOSINE DEAMINASE FAMILY MEMBER"/>
    <property type="match status" value="1"/>
</dbReference>
<dbReference type="SMR" id="Q9NAH8"/>
<dbReference type="Proteomes" id="UP000001940">
    <property type="component" value="Chromosome III"/>
</dbReference>
<dbReference type="FunFam" id="3.40.140.10:FF:000057">
    <property type="entry name" value="Cytidine deaminase, putative"/>
    <property type="match status" value="1"/>
</dbReference>
<dbReference type="UCSC" id="Y47D3A.14">
    <property type="organism name" value="c. elegans"/>
</dbReference>